<protein>
    <recommendedName>
        <fullName evidence="3">DUF4382 domain-containing protein</fullName>
    </recommendedName>
</protein>
<gene>
    <name evidence="1" type="ORF">SAMN04488057_10673</name>
</gene>
<evidence type="ECO:0008006" key="3">
    <source>
        <dbReference type="Google" id="ProtNLM"/>
    </source>
</evidence>
<name>A0A1M7NUA2_9BACT</name>
<evidence type="ECO:0000313" key="1">
    <source>
        <dbReference type="EMBL" id="SHN07549.1"/>
    </source>
</evidence>
<dbReference type="STRING" id="388280.SAMN04488057_10673"/>
<sequence>MLNVKKYCIKTALLAGLGIMVGCQDEASMIPGTGEGRMGLAFVLGSASSSQPNARSLNTDLEITEGFIQIRELELEMEGRDENGEFEKEHEVEFDEILKVTFDQFDESRDFFFNIPEGEYEEIELELDLIDYRSEPSIYLEGTYANNEGNPYQFVFEYYGDEIDFEVEIEAENDDDYFRIDRVNNPLVLLELNSHLWFSNISKSEFEEAESEEGIIRISNNSNRAMFSKIVSRIEASSEIEVELR</sequence>
<dbReference type="AlphaFoldDB" id="A0A1M7NUA2"/>
<reference evidence="1 2" key="1">
    <citation type="submission" date="2016-11" db="EMBL/GenBank/DDBJ databases">
        <authorList>
            <person name="Jaros S."/>
            <person name="Januszkiewicz K."/>
            <person name="Wedrychowicz H."/>
        </authorList>
    </citation>
    <scope>NUCLEOTIDE SEQUENCE [LARGE SCALE GENOMIC DNA]</scope>
    <source>
        <strain evidence="1 2">CGMCC 1.6102</strain>
    </source>
</reference>
<dbReference type="PROSITE" id="PS51257">
    <property type="entry name" value="PROKAR_LIPOPROTEIN"/>
    <property type="match status" value="1"/>
</dbReference>
<dbReference type="RefSeq" id="WP_245802837.1">
    <property type="nucleotide sequence ID" value="NZ_FRCY01000006.1"/>
</dbReference>
<proteinExistence type="predicted"/>
<dbReference type="EMBL" id="FRCY01000006">
    <property type="protein sequence ID" value="SHN07549.1"/>
    <property type="molecule type" value="Genomic_DNA"/>
</dbReference>
<accession>A0A1M7NUA2</accession>
<organism evidence="1 2">
    <name type="scientific">Cyclobacterium lianum</name>
    <dbReference type="NCBI Taxonomy" id="388280"/>
    <lineage>
        <taxon>Bacteria</taxon>
        <taxon>Pseudomonadati</taxon>
        <taxon>Bacteroidota</taxon>
        <taxon>Cytophagia</taxon>
        <taxon>Cytophagales</taxon>
        <taxon>Cyclobacteriaceae</taxon>
        <taxon>Cyclobacterium</taxon>
    </lineage>
</organism>
<keyword evidence="2" id="KW-1185">Reference proteome</keyword>
<evidence type="ECO:0000313" key="2">
    <source>
        <dbReference type="Proteomes" id="UP000184513"/>
    </source>
</evidence>
<dbReference type="Proteomes" id="UP000184513">
    <property type="component" value="Unassembled WGS sequence"/>
</dbReference>